<comment type="caution">
    <text evidence="6">The sequence shown here is derived from an EMBL/GenBank/DDBJ whole genome shotgun (WGS) entry which is preliminary data.</text>
</comment>
<feature type="domain" description="Secretion system C-terminal sorting" evidence="5">
    <location>
        <begin position="498"/>
        <end position="567"/>
    </location>
</feature>
<dbReference type="SUPFAM" id="SSF49785">
    <property type="entry name" value="Galactose-binding domain-like"/>
    <property type="match status" value="1"/>
</dbReference>
<feature type="signal peptide" evidence="3">
    <location>
        <begin position="1"/>
        <end position="18"/>
    </location>
</feature>
<dbReference type="Pfam" id="PF02018">
    <property type="entry name" value="CBM_4_9"/>
    <property type="match status" value="1"/>
</dbReference>
<keyword evidence="2" id="KW-0378">Hydrolase</keyword>
<dbReference type="Proteomes" id="UP000605013">
    <property type="component" value="Unassembled WGS sequence"/>
</dbReference>
<dbReference type="Pfam" id="PF19625">
    <property type="entry name" value="DUF6130"/>
    <property type="match status" value="1"/>
</dbReference>
<feature type="chain" id="PRO_5046426487" evidence="3">
    <location>
        <begin position="19"/>
        <end position="568"/>
    </location>
</feature>
<evidence type="ECO:0000259" key="5">
    <source>
        <dbReference type="Pfam" id="PF18962"/>
    </source>
</evidence>
<dbReference type="NCBIfam" id="TIGR04183">
    <property type="entry name" value="Por_Secre_tail"/>
    <property type="match status" value="1"/>
</dbReference>
<dbReference type="InterPro" id="IPR008979">
    <property type="entry name" value="Galactose-bd-like_sf"/>
</dbReference>
<dbReference type="InterPro" id="IPR003305">
    <property type="entry name" value="CenC_carb-bd"/>
</dbReference>
<evidence type="ECO:0000313" key="6">
    <source>
        <dbReference type="EMBL" id="MBL7558191.1"/>
    </source>
</evidence>
<keyword evidence="7" id="KW-1185">Reference proteome</keyword>
<dbReference type="EMBL" id="JAEMEF010000001">
    <property type="protein sequence ID" value="MBL7558191.1"/>
    <property type="molecule type" value="Genomic_DNA"/>
</dbReference>
<sequence>MKKLYFLLTLFITTLSFGQELLVNGDFESWTDTTTPENYELIQSVEQEATEVHTGTYAVKHTGGTSKLSQTVTGVTAGTSYTLSLWYKIDAGFGDGTDARIWSYWKAGSSNITANADELRGPNNAYFDANGNAWTEYTVTLTAPATADTFYFEVRTYGSAVVYWDDFSFFQEATAVPTLGVTSPNNGDNVAGPDVNVDLSVQNFIVANGTGDGHIHYTVDGGSVVMKYDTDPIMLTGLTTGEHTINLELVDNSHAPLTTPVIASTTFNVYEVQSLPFTENFDYTATETLGSQTAWTNYFSGDDVLIESGSLSFPPLAGTANSISFDGSGTDPVVDFTPTTSGSIYASFMLNITALDAAATDGYFAVLRTDSGSYESRLWISPTGASTYKIGISNGAALTQISATDLNVGDTNFIVFNYDIDNNMVNAWVNPIPGGIEPTADLSEASTSTANTFSQFLIRQDSATETPFMIMDELKIATTWNDATLSTKTFEVVENFNIYPNPTNTGTVTITTKNNTTIAVTVFNVLGKQVLSQTIQNNSLDVSNLTTGVYILKLNQEGTISTKRLVVQ</sequence>
<evidence type="ECO:0000256" key="3">
    <source>
        <dbReference type="SAM" id="SignalP"/>
    </source>
</evidence>
<feature type="domain" description="CBM-cenC" evidence="4">
    <location>
        <begin position="20"/>
        <end position="156"/>
    </location>
</feature>
<gene>
    <name evidence="6" type="ORF">JAO71_00135</name>
</gene>
<dbReference type="Pfam" id="PF18962">
    <property type="entry name" value="Por_Secre_tail"/>
    <property type="match status" value="1"/>
</dbReference>
<dbReference type="InterPro" id="IPR046133">
    <property type="entry name" value="DUF6130"/>
</dbReference>
<protein>
    <submittedName>
        <fullName evidence="6">T9SS type A sorting domain-containing protein</fullName>
    </submittedName>
</protein>
<accession>A0ABS1WGE6</accession>
<dbReference type="Gene3D" id="2.60.120.260">
    <property type="entry name" value="Galactose-binding domain-like"/>
    <property type="match status" value="1"/>
</dbReference>
<dbReference type="RefSeq" id="WP_202998398.1">
    <property type="nucleotide sequence ID" value="NZ_JAEMEF010000001.1"/>
</dbReference>
<reference evidence="6 7" key="1">
    <citation type="submission" date="2020-12" db="EMBL/GenBank/DDBJ databases">
        <title>Olleya sediminilitoris sp. nov., isolated from a tidal flat.</title>
        <authorList>
            <person name="Park S."/>
            <person name="Yoon J.-H."/>
        </authorList>
    </citation>
    <scope>NUCLEOTIDE SEQUENCE [LARGE SCALE GENOMIC DNA]</scope>
    <source>
        <strain evidence="6 7">YSTF-M6</strain>
    </source>
</reference>
<evidence type="ECO:0000256" key="2">
    <source>
        <dbReference type="ARBA" id="ARBA00022801"/>
    </source>
</evidence>
<evidence type="ECO:0000256" key="1">
    <source>
        <dbReference type="ARBA" id="ARBA00022729"/>
    </source>
</evidence>
<name>A0ABS1WGE6_9FLAO</name>
<organism evidence="6 7">
    <name type="scientific">Olleya sediminilitoris</name>
    <dbReference type="NCBI Taxonomy" id="2795739"/>
    <lineage>
        <taxon>Bacteria</taxon>
        <taxon>Pseudomonadati</taxon>
        <taxon>Bacteroidota</taxon>
        <taxon>Flavobacteriia</taxon>
        <taxon>Flavobacteriales</taxon>
        <taxon>Flavobacteriaceae</taxon>
    </lineage>
</organism>
<dbReference type="InterPro" id="IPR026444">
    <property type="entry name" value="Secre_tail"/>
</dbReference>
<keyword evidence="1 3" id="KW-0732">Signal</keyword>
<proteinExistence type="predicted"/>
<evidence type="ECO:0000313" key="7">
    <source>
        <dbReference type="Proteomes" id="UP000605013"/>
    </source>
</evidence>
<evidence type="ECO:0000259" key="4">
    <source>
        <dbReference type="Pfam" id="PF02018"/>
    </source>
</evidence>